<feature type="coiled-coil region" evidence="1">
    <location>
        <begin position="642"/>
        <end position="739"/>
    </location>
</feature>
<evidence type="ECO:0000313" key="3">
    <source>
        <dbReference type="EMBL" id="KAF7995180.1"/>
    </source>
</evidence>
<feature type="coiled-coil region" evidence="1">
    <location>
        <begin position="1693"/>
        <end position="1749"/>
    </location>
</feature>
<feature type="coiled-coil region" evidence="1">
    <location>
        <begin position="975"/>
        <end position="1002"/>
    </location>
</feature>
<proteinExistence type="predicted"/>
<evidence type="ECO:0000256" key="1">
    <source>
        <dbReference type="SAM" id="Coils"/>
    </source>
</evidence>
<feature type="region of interest" description="Disordered" evidence="2">
    <location>
        <begin position="588"/>
        <end position="614"/>
    </location>
</feature>
<dbReference type="Proteomes" id="UP000639338">
    <property type="component" value="Unassembled WGS sequence"/>
</dbReference>
<evidence type="ECO:0000313" key="4">
    <source>
        <dbReference type="Proteomes" id="UP000639338"/>
    </source>
</evidence>
<sequence length="2257" mass="258090">MSMETANLSPTEWFENVIGSEIGSSEKSSTIISTIPQNILHKLANDNGAVDSSNVIESQIDLKTHTTVSSMLDKYFIDSKGHLSVPRELELENYKNDLKTYLIHQQNHQKNINENDLVTELSLGIIKLNANLNLQQEKISKIMEDLAKEKKNYKILFDAKTLLDNKLSTLLLGNEGSNYQLSQFNDITCQQISCQDKEQTQTLAECSELNKKYIKSLENLITCGNRVLSLTDHQCNLEKNLTALELKIHEQNQQYSNISLQVGEMFLKNMIVKNPSMVPANSVAVIFTLTIACSFINLGSSEKNSKIISTSAQNILQNDYGAVDSSNVIKSQIDLKTHTTVSSILDKYFIDLKGHPGVPRELELENYKNDLKTHLIHQQNRQKNINENDLVTELSLGVIKLNTNLNLQQEKISKIMEDLAKENKNYKILFDAKTLLDNKLSTLLLGNEGSNYQLSQFNDITCQQISCQDKEQTQTLAEYSELNKKYVKSLENLITCGNRVLSLTDHQWNLEKNLTALELKYHEQNQQYSNISLQVGEMFLKNMIVKNPSMVPANSVQLLSSCRMPYNQMASEIDTTLPPIEKINSTISTSQLNESSEVDEDYESLNPDNHDKENNLEKQKKATENFHQGTQEKDYKILFDAKTLLENKLSASLLENNELNNKLLQLNNTLKKINQDKEQTLAEYSKINKKYTKSLEALLTCENRVSSLTDHQVNLEKNLTILELKIKNKTDEVDRLKNEQSNELQINQIKQLKAIENEYQSNLTNKQPEVKTLEEILFGISEKERVESADLLKILMFIMKFNEDNVPDNLLEKRQQLFEKKYNERQTVCVAELSPKNMGVKNPLIMQANLVAGIFMLIAACSLVVSGSSEINSSTTMTIPPNIQNKPSNDNGTVGPLSLIQTQIELKIHTAISVILDKYFIDEFNNKLLQLNDTLEQVNQEKSLAEYSEITKKYIKSLESLVTCGNRVLSLIDHQVNLEKNLTILELEIEDIRKNNTKIEMKNVTDNKLQSMICSTNQQHSNISLESLEKKSDENNKTIEESIIALQEERTEKLKAIENEYQLNLTNKQQEMLKGIIFEMSQRDLYGSTDLLNTLISIMGFNEDNVPDNLLKKRRQLFKRRYNENQTVVVDYLRRCVAELSFKNMGVLLMMQANLVAGIFMLIIACSPVVSGSSEINSPTTSTVAPNIPNKSSIDNDDVGSWDVFQNQIELQIYMAISFMLDKYFVDEFNNKFWQIYKTLKQVNQEIEQTLDKCSETLITCGNRFLSVLDQQVNLEKKPTILELEMKNNVDNKLESMICSKNQQYSNISLELEKKIDENKQLIEESIALKKQQAEELKATENEYQLNLTNEQQELEILKELFFEINHQDLVESAELLKTLISIMKFNEYNCIAELSLKNMGVLLMMRANLVAGIFMLIVACSPVVSGSSEINPPTTSTFAPNIPNKSSIDNDDVGSWDVFQNQKQQAEELKATENEYQLNLTNEQQELEIVKELFFKINHQDLVESADLLKTLISIMKFNEYNVPDNLLCVAELSFKNMGVLLMMRANLVAGIFMLIVACSPVVSGLSEINPPTTSTFAPNIPNKSSIDNDDVGSWDVFQNQIELQIYMAISLMLDKYFVDEFDNKFWKMYNTLKQDNQEMEQTLDECSETLITCGNRFQSLIDQQVNLEKNSTILELEMKNIIDNKLQSMICSNLSLELEKKIDENKQLIEESIALKKEHAEELKAIADKYQLNLTNTQQELEIFNEIIFEDLSESADLLKTLTAIMESNEYNIPDDLLEKRRKLFELNYDEKQIAGSTEKNSKIISTSAQSILPKLTNDNGAVDLSNVAESQIDLKAHTTVSSISDKYFSDLKGHLSVPLELELENYNNDLETHLIHEQNDKNDLVTGLSLRIMELDSKLKQQKENYKTLLDTKTLRDNKLSQRNDTCKQISCQDKKQEQKTSSSEMDSPTISTTAPNIPNKLSDDYGTLDSSDVNQNQIDQKTHLIAESYVLESEDDKNGLETQLVKKENYEIPFDAKTLLDNKLSASLFENNGLDNKLLQLNDTLNKINQNKDQTLANFSEIKKYTKSLETSINDHQVNLEKNLTLLQLKIKDIIDENNNTKIEMKNIIDNLQSVILSKNQQYSNISLELEKKIEENNKIIQESIALKRKQAEKLKAIENDYQLNLKNKQQEVKILQKIIFNISQKDLVESADLLETLISIMKFNEDNVPDDLLEKRRRLFEHNYDENETVVVNYLRKQFDDIALSSDSKYFI</sequence>
<organism evidence="3 4">
    <name type="scientific">Aphidius gifuensis</name>
    <name type="common">Parasitoid wasp</name>
    <dbReference type="NCBI Taxonomy" id="684658"/>
    <lineage>
        <taxon>Eukaryota</taxon>
        <taxon>Metazoa</taxon>
        <taxon>Ecdysozoa</taxon>
        <taxon>Arthropoda</taxon>
        <taxon>Hexapoda</taxon>
        <taxon>Insecta</taxon>
        <taxon>Pterygota</taxon>
        <taxon>Neoptera</taxon>
        <taxon>Endopterygota</taxon>
        <taxon>Hymenoptera</taxon>
        <taxon>Apocrita</taxon>
        <taxon>Ichneumonoidea</taxon>
        <taxon>Braconidae</taxon>
        <taxon>Aphidiinae</taxon>
        <taxon>Aphidius</taxon>
    </lineage>
</organism>
<reference evidence="3 4" key="1">
    <citation type="submission" date="2020-08" db="EMBL/GenBank/DDBJ databases">
        <title>Aphidius gifuensis genome sequencing and assembly.</title>
        <authorList>
            <person name="Du Z."/>
        </authorList>
    </citation>
    <scope>NUCLEOTIDE SEQUENCE [LARGE SCALE GENOMIC DNA]</scope>
    <source>
        <strain evidence="3">YNYX2018</strain>
        <tissue evidence="3">Adults</tissue>
    </source>
</reference>
<feature type="coiled-coil region" evidence="1">
    <location>
        <begin position="125"/>
        <end position="152"/>
    </location>
</feature>
<feature type="region of interest" description="Disordered" evidence="2">
    <location>
        <begin position="1926"/>
        <end position="1976"/>
    </location>
</feature>
<feature type="coiled-coil region" evidence="1">
    <location>
        <begin position="2156"/>
        <end position="2183"/>
    </location>
</feature>
<dbReference type="OrthoDB" id="6750714at2759"/>
<feature type="coiled-coil region" evidence="1">
    <location>
        <begin position="2035"/>
        <end position="2062"/>
    </location>
</feature>
<gene>
    <name evidence="3" type="ORF">HCN44_004652</name>
</gene>
<keyword evidence="4" id="KW-1185">Reference proteome</keyword>
<keyword evidence="1" id="KW-0175">Coiled coil</keyword>
<accession>A0A835CW85</accession>
<feature type="compositionally biased region" description="Polar residues" evidence="2">
    <location>
        <begin position="1943"/>
        <end position="1960"/>
    </location>
</feature>
<name>A0A835CW85_APHGI</name>
<protein>
    <submittedName>
        <fullName evidence="3">Uncharacterized protein</fullName>
    </submittedName>
</protein>
<dbReference type="EMBL" id="JACMRX010000002">
    <property type="protein sequence ID" value="KAF7995180.1"/>
    <property type="molecule type" value="Genomic_DNA"/>
</dbReference>
<comment type="caution">
    <text evidence="3">The sequence shown here is derived from an EMBL/GenBank/DDBJ whole genome shotgun (WGS) entry which is preliminary data.</text>
</comment>
<feature type="coiled-coil region" evidence="1">
    <location>
        <begin position="1305"/>
        <end position="1361"/>
    </location>
</feature>
<feature type="coiled-coil region" evidence="1">
    <location>
        <begin position="1460"/>
        <end position="1494"/>
    </location>
</feature>
<evidence type="ECO:0000256" key="2">
    <source>
        <dbReference type="SAM" id="MobiDB-lite"/>
    </source>
</evidence>